<comment type="similarity">
    <text evidence="9">Belongs to the binding-protein-dependent transport system permease family. LivHM subfamily.</text>
</comment>
<keyword evidence="8 10" id="KW-0472">Membrane</keyword>
<feature type="transmembrane region" description="Helical" evidence="10">
    <location>
        <begin position="276"/>
        <end position="299"/>
    </location>
</feature>
<keyword evidence="4" id="KW-0997">Cell inner membrane</keyword>
<feature type="transmembrane region" description="Helical" evidence="10">
    <location>
        <begin position="104"/>
        <end position="128"/>
    </location>
</feature>
<evidence type="ECO:0000256" key="8">
    <source>
        <dbReference type="ARBA" id="ARBA00023136"/>
    </source>
</evidence>
<protein>
    <submittedName>
        <fullName evidence="11">Branched-chain amino acid ABC transporter permease</fullName>
    </submittedName>
</protein>
<dbReference type="InterPro" id="IPR052157">
    <property type="entry name" value="BCAA_transport_permease"/>
</dbReference>
<comment type="subcellular location">
    <subcellularLocation>
        <location evidence="1">Cell membrane</location>
        <topology evidence="1">Multi-pass membrane protein</topology>
    </subcellularLocation>
</comment>
<evidence type="ECO:0000256" key="4">
    <source>
        <dbReference type="ARBA" id="ARBA00022519"/>
    </source>
</evidence>
<keyword evidence="7 10" id="KW-1133">Transmembrane helix</keyword>
<comment type="caution">
    <text evidence="11">The sequence shown here is derived from an EMBL/GenBank/DDBJ whole genome shotgun (WGS) entry which is preliminary data.</text>
</comment>
<dbReference type="Pfam" id="PF02653">
    <property type="entry name" value="BPD_transp_2"/>
    <property type="match status" value="1"/>
</dbReference>
<proteinExistence type="inferred from homology"/>
<dbReference type="GO" id="GO:0015808">
    <property type="term" value="P:L-alanine transport"/>
    <property type="evidence" value="ECO:0007669"/>
    <property type="project" value="TreeGrafter"/>
</dbReference>
<evidence type="ECO:0000256" key="7">
    <source>
        <dbReference type="ARBA" id="ARBA00022989"/>
    </source>
</evidence>
<dbReference type="GO" id="GO:0005304">
    <property type="term" value="F:L-valine transmembrane transporter activity"/>
    <property type="evidence" value="ECO:0007669"/>
    <property type="project" value="TreeGrafter"/>
</dbReference>
<feature type="transmembrane region" description="Helical" evidence="10">
    <location>
        <begin position="6"/>
        <end position="28"/>
    </location>
</feature>
<gene>
    <name evidence="11" type="ORF">DQ393_27715</name>
</gene>
<dbReference type="PANTHER" id="PTHR11795">
    <property type="entry name" value="BRANCHED-CHAIN AMINO ACID TRANSPORT SYSTEM PERMEASE PROTEIN LIVH"/>
    <property type="match status" value="1"/>
</dbReference>
<evidence type="ECO:0000256" key="9">
    <source>
        <dbReference type="ARBA" id="ARBA00037998"/>
    </source>
</evidence>
<feature type="transmembrane region" description="Helical" evidence="10">
    <location>
        <begin position="156"/>
        <end position="173"/>
    </location>
</feature>
<keyword evidence="6" id="KW-0029">Amino-acid transport</keyword>
<feature type="transmembrane region" description="Helical" evidence="10">
    <location>
        <begin position="71"/>
        <end position="92"/>
    </location>
</feature>
<dbReference type="OrthoDB" id="9807115at2"/>
<sequence>MNLQFIVDGLLTGSMIGLGAIGVTLTYSILRFSNFAHGDFMAWGTYATLAVVSAIGAIFGKVAPIGPLSFGWPLIVAVILAMGFTGVLALALDKVLFARLRAKGQSIIVVMASFGASMALRSLLEFLFTSRPTYFSRAIQIAMPVGFGIRITPDQIALLIVTALLVFGVHMLMTRTQTGRSMQALSQNPALARVVGIDVAKVVRVTWLIGGGLACVAGVMIGILVQIRPLMGFDMLLPMFAAAILGGIGSVPGAVLGGLIIGLAEAAAVQLVGAEWRAAISFIILMAVLFIRPIGLFGVRER</sequence>
<keyword evidence="3" id="KW-1003">Cell membrane</keyword>
<dbReference type="Proteomes" id="UP000251205">
    <property type="component" value="Unassembled WGS sequence"/>
</dbReference>
<dbReference type="EMBL" id="QMKK01000054">
    <property type="protein sequence ID" value="RAX38387.1"/>
    <property type="molecule type" value="Genomic_DNA"/>
</dbReference>
<dbReference type="CDD" id="cd06582">
    <property type="entry name" value="TM_PBP1_LivH_like"/>
    <property type="match status" value="1"/>
</dbReference>
<dbReference type="PANTHER" id="PTHR11795:SF371">
    <property type="entry name" value="HIGH-AFFINITY BRANCHED-CHAIN AMINO ACID TRANSPORT SYSTEM PERMEASE PROTEIN LIVH"/>
    <property type="match status" value="1"/>
</dbReference>
<reference evidence="11 12" key="1">
    <citation type="submission" date="2018-06" db="EMBL/GenBank/DDBJ databases">
        <title>Whole Genome Sequence of an efficient microsymbiont, Rhizobium tropici.</title>
        <authorList>
            <person name="Srinivasan R."/>
            <person name="Singh H.V."/>
            <person name="Srivastava R."/>
            <person name="Kumari B."/>
            <person name="Radhakrishna A."/>
        </authorList>
    </citation>
    <scope>NUCLEOTIDE SEQUENCE [LARGE SCALE GENOMIC DNA]</scope>
    <source>
        <strain evidence="11 12">IGFRI Rhizo-19</strain>
    </source>
</reference>
<keyword evidence="2" id="KW-0813">Transport</keyword>
<dbReference type="GO" id="GO:0015188">
    <property type="term" value="F:L-isoleucine transmembrane transporter activity"/>
    <property type="evidence" value="ECO:0007669"/>
    <property type="project" value="TreeGrafter"/>
</dbReference>
<dbReference type="GO" id="GO:0015190">
    <property type="term" value="F:L-leucine transmembrane transporter activity"/>
    <property type="evidence" value="ECO:0007669"/>
    <property type="project" value="TreeGrafter"/>
</dbReference>
<evidence type="ECO:0000256" key="5">
    <source>
        <dbReference type="ARBA" id="ARBA00022692"/>
    </source>
</evidence>
<evidence type="ECO:0000256" key="2">
    <source>
        <dbReference type="ARBA" id="ARBA00022448"/>
    </source>
</evidence>
<accession>A0A329Y4Y2</accession>
<feature type="transmembrane region" description="Helical" evidence="10">
    <location>
        <begin position="205"/>
        <end position="225"/>
    </location>
</feature>
<dbReference type="GO" id="GO:0005886">
    <property type="term" value="C:plasma membrane"/>
    <property type="evidence" value="ECO:0007669"/>
    <property type="project" value="UniProtKB-SubCell"/>
</dbReference>
<evidence type="ECO:0000313" key="12">
    <source>
        <dbReference type="Proteomes" id="UP000251205"/>
    </source>
</evidence>
<evidence type="ECO:0000256" key="1">
    <source>
        <dbReference type="ARBA" id="ARBA00004651"/>
    </source>
</evidence>
<keyword evidence="5 10" id="KW-0812">Transmembrane</keyword>
<evidence type="ECO:0000256" key="6">
    <source>
        <dbReference type="ARBA" id="ARBA00022970"/>
    </source>
</evidence>
<evidence type="ECO:0000256" key="3">
    <source>
        <dbReference type="ARBA" id="ARBA00022475"/>
    </source>
</evidence>
<feature type="transmembrane region" description="Helical" evidence="10">
    <location>
        <begin position="237"/>
        <end position="264"/>
    </location>
</feature>
<evidence type="ECO:0000313" key="11">
    <source>
        <dbReference type="EMBL" id="RAX38387.1"/>
    </source>
</evidence>
<dbReference type="RefSeq" id="WP_112344878.1">
    <property type="nucleotide sequence ID" value="NZ_QMKK01000054.1"/>
</dbReference>
<dbReference type="GO" id="GO:0015192">
    <property type="term" value="F:L-phenylalanine transmembrane transporter activity"/>
    <property type="evidence" value="ECO:0007669"/>
    <property type="project" value="TreeGrafter"/>
</dbReference>
<organism evidence="11 12">
    <name type="scientific">Rhizobium tropici</name>
    <dbReference type="NCBI Taxonomy" id="398"/>
    <lineage>
        <taxon>Bacteria</taxon>
        <taxon>Pseudomonadati</taxon>
        <taxon>Pseudomonadota</taxon>
        <taxon>Alphaproteobacteria</taxon>
        <taxon>Hyphomicrobiales</taxon>
        <taxon>Rhizobiaceae</taxon>
        <taxon>Rhizobium/Agrobacterium group</taxon>
        <taxon>Rhizobium</taxon>
    </lineage>
</organism>
<feature type="transmembrane region" description="Helical" evidence="10">
    <location>
        <begin position="40"/>
        <end position="59"/>
    </location>
</feature>
<dbReference type="AlphaFoldDB" id="A0A329Y4Y2"/>
<dbReference type="GO" id="GO:1903806">
    <property type="term" value="P:L-isoleucine import across plasma membrane"/>
    <property type="evidence" value="ECO:0007669"/>
    <property type="project" value="TreeGrafter"/>
</dbReference>
<dbReference type="InterPro" id="IPR001851">
    <property type="entry name" value="ABC_transp_permease"/>
</dbReference>
<evidence type="ECO:0000256" key="10">
    <source>
        <dbReference type="SAM" id="Phobius"/>
    </source>
</evidence>
<dbReference type="GO" id="GO:0042941">
    <property type="term" value="P:D-alanine transmembrane transport"/>
    <property type="evidence" value="ECO:0007669"/>
    <property type="project" value="TreeGrafter"/>
</dbReference>
<name>A0A329Y4Y2_RHITR</name>